<evidence type="ECO:0000313" key="2">
    <source>
        <dbReference type="EMBL" id="TLX43604.1"/>
    </source>
</evidence>
<comment type="caution">
    <text evidence="2">The sequence shown here is derived from an EMBL/GenBank/DDBJ whole genome shotgun (WGS) entry which is preliminary data.</text>
</comment>
<dbReference type="RefSeq" id="WP_138398520.1">
    <property type="nucleotide sequence ID" value="NZ_JBAFVI010000001.1"/>
</dbReference>
<reference evidence="2 3" key="1">
    <citation type="submission" date="2019-05" db="EMBL/GenBank/DDBJ databases">
        <authorList>
            <person name="Zhou X."/>
        </authorList>
    </citation>
    <scope>NUCLEOTIDE SEQUENCE [LARGE SCALE GENOMIC DNA]</scope>
    <source>
        <strain evidence="2 3">DSM 432</strain>
    </source>
</reference>
<evidence type="ECO:0000313" key="3">
    <source>
        <dbReference type="Proteomes" id="UP000305131"/>
    </source>
</evidence>
<name>A0A6C1KKM9_XANAU</name>
<organism evidence="2 3">
    <name type="scientific">Xanthobacter autotrophicus</name>
    <dbReference type="NCBI Taxonomy" id="280"/>
    <lineage>
        <taxon>Bacteria</taxon>
        <taxon>Pseudomonadati</taxon>
        <taxon>Pseudomonadota</taxon>
        <taxon>Alphaproteobacteria</taxon>
        <taxon>Hyphomicrobiales</taxon>
        <taxon>Xanthobacteraceae</taxon>
        <taxon>Xanthobacter</taxon>
    </lineage>
</organism>
<feature type="compositionally biased region" description="Basic and acidic residues" evidence="1">
    <location>
        <begin position="70"/>
        <end position="82"/>
    </location>
</feature>
<dbReference type="AlphaFoldDB" id="A0A6C1KKM9"/>
<dbReference type="EMBL" id="VAUP01000015">
    <property type="protein sequence ID" value="TLX43604.1"/>
    <property type="molecule type" value="Genomic_DNA"/>
</dbReference>
<feature type="compositionally biased region" description="Basic residues" evidence="1">
    <location>
        <begin position="25"/>
        <end position="43"/>
    </location>
</feature>
<dbReference type="Proteomes" id="UP000305131">
    <property type="component" value="Unassembled WGS sequence"/>
</dbReference>
<proteinExistence type="predicted"/>
<sequence length="195" mass="22729">MPRNSDLNYFDPEDWHALMEERARNYRKHRKPRKAAAKPRPTARRSPPADPPDSAVPAAPKRSGWNAWHARKEEEEQRRAGHAYREFRKAEEARRAKTRDTRRAARAHPWWHSVLLAMMPGRWHTMPAIAVALGSEKPHDTIYMRTHLALRRPLIEPHGYVERHDLMPDGWSPDKGQRYVYRLTEAGAALQEALS</sequence>
<accession>A0A6C1KKM9</accession>
<feature type="region of interest" description="Disordered" evidence="1">
    <location>
        <begin position="24"/>
        <end position="82"/>
    </location>
</feature>
<protein>
    <submittedName>
        <fullName evidence="2">Uncharacterized protein</fullName>
    </submittedName>
</protein>
<dbReference type="GeneID" id="95772948"/>
<evidence type="ECO:0000256" key="1">
    <source>
        <dbReference type="SAM" id="MobiDB-lite"/>
    </source>
</evidence>
<feature type="compositionally biased region" description="Low complexity" evidence="1">
    <location>
        <begin position="44"/>
        <end position="61"/>
    </location>
</feature>
<gene>
    <name evidence="2" type="ORF">FBQ73_05665</name>
</gene>